<dbReference type="AlphaFoldDB" id="A0A1M4YNJ8"/>
<proteinExistence type="predicted"/>
<evidence type="ECO:0000313" key="2">
    <source>
        <dbReference type="Proteomes" id="UP000184128"/>
    </source>
</evidence>
<name>A0A1M4YNJ8_9LACT</name>
<evidence type="ECO:0008006" key="3">
    <source>
        <dbReference type="Google" id="ProtNLM"/>
    </source>
</evidence>
<evidence type="ECO:0000313" key="1">
    <source>
        <dbReference type="EMBL" id="SHF07238.1"/>
    </source>
</evidence>
<accession>A0A1M4YNJ8</accession>
<dbReference type="EMBL" id="FQUF01000030">
    <property type="protein sequence ID" value="SHF07238.1"/>
    <property type="molecule type" value="Genomic_DNA"/>
</dbReference>
<reference evidence="1 2" key="1">
    <citation type="submission" date="2016-11" db="EMBL/GenBank/DDBJ databases">
        <authorList>
            <person name="Jaros S."/>
            <person name="Januszkiewicz K."/>
            <person name="Wedrychowicz H."/>
        </authorList>
    </citation>
    <scope>NUCLEOTIDE SEQUENCE [LARGE SCALE GENOMIC DNA]</scope>
    <source>
        <strain evidence="1 2">DSM 15692</strain>
    </source>
</reference>
<keyword evidence="2" id="KW-1185">Reference proteome</keyword>
<dbReference type="Proteomes" id="UP000184128">
    <property type="component" value="Unassembled WGS sequence"/>
</dbReference>
<protein>
    <recommendedName>
        <fullName evidence="3">DUF1292 domain-containing protein</fullName>
    </recommendedName>
</protein>
<gene>
    <name evidence="1" type="ORF">SAMN02745249_01736</name>
</gene>
<dbReference type="RefSeq" id="WP_073298457.1">
    <property type="nucleotide sequence ID" value="NZ_FQUF01000030.1"/>
</dbReference>
<organism evidence="1 2">
    <name type="scientific">Atopostipes suicloacalis DSM 15692</name>
    <dbReference type="NCBI Taxonomy" id="1121025"/>
    <lineage>
        <taxon>Bacteria</taxon>
        <taxon>Bacillati</taxon>
        <taxon>Bacillota</taxon>
        <taxon>Bacilli</taxon>
        <taxon>Lactobacillales</taxon>
        <taxon>Carnobacteriaceae</taxon>
        <taxon>Atopostipes</taxon>
    </lineage>
</organism>
<sequence>MVVKGKQGKEYEILESANEYYLLRALAEEEDYKPYVVAYRLDEVNGGWESANVYDDFEQAKAAFDGETDSPKAQK</sequence>